<keyword evidence="1" id="KW-1133">Transmembrane helix</keyword>
<keyword evidence="1" id="KW-0812">Transmembrane</keyword>
<feature type="transmembrane region" description="Helical" evidence="1">
    <location>
        <begin position="74"/>
        <end position="94"/>
    </location>
</feature>
<feature type="transmembrane region" description="Helical" evidence="1">
    <location>
        <begin position="46"/>
        <end position="68"/>
    </location>
</feature>
<sequence length="129" mass="13299">MDGIEILPVLVATVAAFVAAFAYYAVLGSQLARLGSAGGDGPPPGWMMPVELLRTLAVTCVVAVVVALGDVEGWLAGAALGVVLWVGFPVVLLSGSVVHEKVPWRLAGLHAGDWLVKLVLVSVVLSAWS</sequence>
<evidence type="ECO:0000256" key="1">
    <source>
        <dbReference type="SAM" id="Phobius"/>
    </source>
</evidence>
<feature type="transmembrane region" description="Helical" evidence="1">
    <location>
        <begin position="6"/>
        <end position="26"/>
    </location>
</feature>
<dbReference type="Proteomes" id="UP000518206">
    <property type="component" value="Unassembled WGS sequence"/>
</dbReference>
<reference evidence="2 3" key="1">
    <citation type="submission" date="2020-08" db="EMBL/GenBank/DDBJ databases">
        <title>The Agave Microbiome: Exploring the role of microbial communities in plant adaptations to desert environments.</title>
        <authorList>
            <person name="Partida-Martinez L.P."/>
        </authorList>
    </citation>
    <scope>NUCLEOTIDE SEQUENCE [LARGE SCALE GENOMIC DNA]</scope>
    <source>
        <strain evidence="2 3">RAS26</strain>
    </source>
</reference>
<accession>A0A7W4UJR7</accession>
<name>A0A7W4UJR7_9CELL</name>
<organism evidence="2 3">
    <name type="scientific">Cellulomonas cellasea</name>
    <dbReference type="NCBI Taxonomy" id="43670"/>
    <lineage>
        <taxon>Bacteria</taxon>
        <taxon>Bacillati</taxon>
        <taxon>Actinomycetota</taxon>
        <taxon>Actinomycetes</taxon>
        <taxon>Micrococcales</taxon>
        <taxon>Cellulomonadaceae</taxon>
        <taxon>Cellulomonas</taxon>
    </lineage>
</organism>
<evidence type="ECO:0000313" key="2">
    <source>
        <dbReference type="EMBL" id="MBB2925438.1"/>
    </source>
</evidence>
<proteinExistence type="predicted"/>
<dbReference type="InterPro" id="IPR013879">
    <property type="entry name" value="DUF1761"/>
</dbReference>
<protein>
    <recommendedName>
        <fullName evidence="4">DUF1761 domain-containing protein</fullName>
    </recommendedName>
</protein>
<dbReference type="Pfam" id="PF08570">
    <property type="entry name" value="DUF1761"/>
    <property type="match status" value="1"/>
</dbReference>
<evidence type="ECO:0000313" key="3">
    <source>
        <dbReference type="Proteomes" id="UP000518206"/>
    </source>
</evidence>
<evidence type="ECO:0008006" key="4">
    <source>
        <dbReference type="Google" id="ProtNLM"/>
    </source>
</evidence>
<dbReference type="RefSeq" id="WP_183298153.1">
    <property type="nucleotide sequence ID" value="NZ_JACHVX010000010.1"/>
</dbReference>
<keyword evidence="1" id="KW-0472">Membrane</keyword>
<feature type="transmembrane region" description="Helical" evidence="1">
    <location>
        <begin position="106"/>
        <end position="128"/>
    </location>
</feature>
<dbReference type="AlphaFoldDB" id="A0A7W4UJR7"/>
<comment type="caution">
    <text evidence="2">The sequence shown here is derived from an EMBL/GenBank/DDBJ whole genome shotgun (WGS) entry which is preliminary data.</text>
</comment>
<reference evidence="2 3" key="2">
    <citation type="submission" date="2020-08" db="EMBL/GenBank/DDBJ databases">
        <authorList>
            <person name="Partida-Martinez L."/>
            <person name="Huntemann M."/>
            <person name="Clum A."/>
            <person name="Wang J."/>
            <person name="Palaniappan K."/>
            <person name="Ritter S."/>
            <person name="Chen I.-M."/>
            <person name="Stamatis D."/>
            <person name="Reddy T."/>
            <person name="O'Malley R."/>
            <person name="Daum C."/>
            <person name="Shapiro N."/>
            <person name="Ivanova N."/>
            <person name="Kyrpides N."/>
            <person name="Woyke T."/>
        </authorList>
    </citation>
    <scope>NUCLEOTIDE SEQUENCE [LARGE SCALE GENOMIC DNA]</scope>
    <source>
        <strain evidence="2 3">RAS26</strain>
    </source>
</reference>
<gene>
    <name evidence="2" type="ORF">FHR80_004382</name>
</gene>
<dbReference type="EMBL" id="JACHVX010000010">
    <property type="protein sequence ID" value="MBB2925438.1"/>
    <property type="molecule type" value="Genomic_DNA"/>
</dbReference>